<reference evidence="3" key="1">
    <citation type="submission" date="2019-08" db="EMBL/GenBank/DDBJ databases">
        <authorList>
            <person name="Kucharzyk K."/>
            <person name="Murdoch R.W."/>
            <person name="Higgins S."/>
            <person name="Loffler F."/>
        </authorList>
    </citation>
    <scope>NUCLEOTIDE SEQUENCE</scope>
</reference>
<dbReference type="AlphaFoldDB" id="A0A645ECT0"/>
<dbReference type="InterPro" id="IPR020019">
    <property type="entry name" value="AcTrfase_PglD-like"/>
</dbReference>
<accession>A0A645ECT0</accession>
<dbReference type="InterPro" id="IPR050179">
    <property type="entry name" value="Trans_hexapeptide_repeat"/>
</dbReference>
<evidence type="ECO:0000259" key="2">
    <source>
        <dbReference type="Pfam" id="PF17836"/>
    </source>
</evidence>
<organism evidence="3">
    <name type="scientific">bioreactor metagenome</name>
    <dbReference type="NCBI Taxonomy" id="1076179"/>
    <lineage>
        <taxon>unclassified sequences</taxon>
        <taxon>metagenomes</taxon>
        <taxon>ecological metagenomes</taxon>
    </lineage>
</organism>
<dbReference type="EMBL" id="VSSQ01044711">
    <property type="protein sequence ID" value="MPM98563.1"/>
    <property type="molecule type" value="Genomic_DNA"/>
</dbReference>
<dbReference type="Gene3D" id="2.160.10.10">
    <property type="entry name" value="Hexapeptide repeat proteins"/>
    <property type="match status" value="1"/>
</dbReference>
<protein>
    <submittedName>
        <fullName evidence="3">Putative acetyltransferase EpsM</fullName>
        <ecNumber evidence="3">2.3.1.-</ecNumber>
    </submittedName>
</protein>
<proteinExistence type="predicted"/>
<dbReference type="GO" id="GO:0016746">
    <property type="term" value="F:acyltransferase activity"/>
    <property type="evidence" value="ECO:0007669"/>
    <property type="project" value="UniProtKB-KW"/>
</dbReference>
<dbReference type="InterPro" id="IPR001451">
    <property type="entry name" value="Hexapep"/>
</dbReference>
<name>A0A645ECT0_9ZZZZ</name>
<dbReference type="Gene3D" id="3.40.50.20">
    <property type="match status" value="1"/>
</dbReference>
<dbReference type="NCBIfam" id="TIGR03570">
    <property type="entry name" value="NeuD_NnaD"/>
    <property type="match status" value="1"/>
</dbReference>
<dbReference type="SUPFAM" id="SSF51161">
    <property type="entry name" value="Trimeric LpxA-like enzymes"/>
    <property type="match status" value="1"/>
</dbReference>
<dbReference type="PANTHER" id="PTHR43300">
    <property type="entry name" value="ACETYLTRANSFERASE"/>
    <property type="match status" value="1"/>
</dbReference>
<keyword evidence="1 3" id="KW-0808">Transferase</keyword>
<dbReference type="InterPro" id="IPR018357">
    <property type="entry name" value="Hexapep_transf_CS"/>
</dbReference>
<dbReference type="CDD" id="cd03360">
    <property type="entry name" value="LbH_AT_putative"/>
    <property type="match status" value="1"/>
</dbReference>
<keyword evidence="3" id="KW-0012">Acyltransferase</keyword>
<dbReference type="Pfam" id="PF17836">
    <property type="entry name" value="PglD_N"/>
    <property type="match status" value="1"/>
</dbReference>
<feature type="domain" description="PglD N-terminal" evidence="2">
    <location>
        <begin position="3"/>
        <end position="71"/>
    </location>
</feature>
<dbReference type="InterPro" id="IPR041561">
    <property type="entry name" value="PglD_N"/>
</dbReference>
<sequence>MKNLIILGGSGIGMIACSVANDLGTYNIVGFLNDVLPVGTKVGKYNKIPVIGTTSDIEKYINDENNLFFIAYVGMQNEEDVYKKIESLNIPNHRFATLIHPSSIIPKGFCKIGNGVLMSPLTQLSPDTTIEDNCILLPNSFVGHDSTLRKFAHIASNAVVGANVNVGRGVHVGTNATIREKVKIGDFSLIGSGSVVLNDVEPNSIVVGNPARLLRKK</sequence>
<dbReference type="EC" id="2.3.1.-" evidence="3"/>
<dbReference type="PROSITE" id="PS51257">
    <property type="entry name" value="PROKAR_LIPOPROTEIN"/>
    <property type="match status" value="1"/>
</dbReference>
<evidence type="ECO:0000256" key="1">
    <source>
        <dbReference type="ARBA" id="ARBA00022679"/>
    </source>
</evidence>
<dbReference type="Pfam" id="PF00132">
    <property type="entry name" value="Hexapep"/>
    <property type="match status" value="1"/>
</dbReference>
<gene>
    <name evidence="3" type="primary">epsM_11</name>
    <name evidence="3" type="ORF">SDC9_145751</name>
</gene>
<dbReference type="InterPro" id="IPR011004">
    <property type="entry name" value="Trimer_LpxA-like_sf"/>
</dbReference>
<dbReference type="PANTHER" id="PTHR43300:SF7">
    <property type="entry name" value="UDP-N-ACETYLBACILLOSAMINE N-ACETYLTRANSFERASE"/>
    <property type="match status" value="1"/>
</dbReference>
<evidence type="ECO:0000313" key="3">
    <source>
        <dbReference type="EMBL" id="MPM98563.1"/>
    </source>
</evidence>
<dbReference type="PROSITE" id="PS00101">
    <property type="entry name" value="HEXAPEP_TRANSFERASES"/>
    <property type="match status" value="1"/>
</dbReference>
<comment type="caution">
    <text evidence="3">The sequence shown here is derived from an EMBL/GenBank/DDBJ whole genome shotgun (WGS) entry which is preliminary data.</text>
</comment>